<feature type="transmembrane region" description="Helical" evidence="4">
    <location>
        <begin position="35"/>
        <end position="53"/>
    </location>
</feature>
<proteinExistence type="predicted"/>
<evidence type="ECO:0000313" key="7">
    <source>
        <dbReference type="Proteomes" id="UP000650511"/>
    </source>
</evidence>
<dbReference type="Pfam" id="PF02518">
    <property type="entry name" value="HATPase_c"/>
    <property type="match status" value="1"/>
</dbReference>
<evidence type="ECO:0000313" key="6">
    <source>
        <dbReference type="EMBL" id="GGI03238.1"/>
    </source>
</evidence>
<sequence length="378" mass="39764">MVERSVLRGLAVFRWLAWTWMALVLLLARRALERPLAAVLLVGVAFAVTVWATRLLRRDPARLCSSHVVGVEVGTALALQVADGVVYRAPHVFTGEQPLGVAWPIAAVLSAGVAFGPGVGAATGVVLGAGRAVSSLAAAAPPPVEVVPSGLEPVWLLSLVTTTVLYALAGGVGGHAMRLIRAGERRITAAERELARAHAREHVARRLHDGVLQTLALVERRSDDPVLTAMAREQDRDLRRLLFGTPVDTPARELVEELRAAGARVEAAHGLRVQVLAPDDLPALTGPVRAALVGAVGEALTNAGRHAAASTVVVYLEPHDGRLFCSVRDDGAGFDPARVVPGVGWSRSITGRIEEVGGDVEVDSAPGRGTEVRLRVPA</sequence>
<keyword evidence="4" id="KW-0812">Transmembrane</keyword>
<evidence type="ECO:0000259" key="5">
    <source>
        <dbReference type="Pfam" id="PF02518"/>
    </source>
</evidence>
<organism evidence="6 7">
    <name type="scientific">Egicoccus halophilus</name>
    <dbReference type="NCBI Taxonomy" id="1670830"/>
    <lineage>
        <taxon>Bacteria</taxon>
        <taxon>Bacillati</taxon>
        <taxon>Actinomycetota</taxon>
        <taxon>Nitriliruptoria</taxon>
        <taxon>Egicoccales</taxon>
        <taxon>Egicoccaceae</taxon>
        <taxon>Egicoccus</taxon>
    </lineage>
</organism>
<dbReference type="Proteomes" id="UP000650511">
    <property type="component" value="Unassembled WGS sequence"/>
</dbReference>
<evidence type="ECO:0000256" key="2">
    <source>
        <dbReference type="ARBA" id="ARBA00022777"/>
    </source>
</evidence>
<dbReference type="InterPro" id="IPR036890">
    <property type="entry name" value="HATPase_C_sf"/>
</dbReference>
<comment type="caution">
    <text evidence="6">The sequence shown here is derived from an EMBL/GenBank/DDBJ whole genome shotgun (WGS) entry which is preliminary data.</text>
</comment>
<feature type="transmembrane region" description="Helical" evidence="4">
    <location>
        <begin position="6"/>
        <end position="28"/>
    </location>
</feature>
<dbReference type="SUPFAM" id="SSF55874">
    <property type="entry name" value="ATPase domain of HSP90 chaperone/DNA topoisomerase II/histidine kinase"/>
    <property type="match status" value="1"/>
</dbReference>
<evidence type="ECO:0000256" key="1">
    <source>
        <dbReference type="ARBA" id="ARBA00022679"/>
    </source>
</evidence>
<reference evidence="6" key="2">
    <citation type="submission" date="2020-09" db="EMBL/GenBank/DDBJ databases">
        <authorList>
            <person name="Sun Q."/>
            <person name="Zhou Y."/>
        </authorList>
    </citation>
    <scope>NUCLEOTIDE SEQUENCE</scope>
    <source>
        <strain evidence="6">CGMCC 1.14988</strain>
    </source>
</reference>
<dbReference type="GO" id="GO:0016301">
    <property type="term" value="F:kinase activity"/>
    <property type="evidence" value="ECO:0007669"/>
    <property type="project" value="UniProtKB-KW"/>
</dbReference>
<dbReference type="AlphaFoldDB" id="A0A8J3A561"/>
<dbReference type="InterPro" id="IPR050482">
    <property type="entry name" value="Sensor_HK_TwoCompSys"/>
</dbReference>
<reference evidence="6" key="1">
    <citation type="journal article" date="2014" name="Int. J. Syst. Evol. Microbiol.">
        <title>Complete genome sequence of Corynebacterium casei LMG S-19264T (=DSM 44701T), isolated from a smear-ripened cheese.</title>
        <authorList>
            <consortium name="US DOE Joint Genome Institute (JGI-PGF)"/>
            <person name="Walter F."/>
            <person name="Albersmeier A."/>
            <person name="Kalinowski J."/>
            <person name="Ruckert C."/>
        </authorList>
    </citation>
    <scope>NUCLEOTIDE SEQUENCE</scope>
    <source>
        <strain evidence="6">CGMCC 1.14988</strain>
    </source>
</reference>
<dbReference type="GO" id="GO:0000160">
    <property type="term" value="P:phosphorelay signal transduction system"/>
    <property type="evidence" value="ECO:0007669"/>
    <property type="project" value="UniProtKB-KW"/>
</dbReference>
<keyword evidence="4" id="KW-0472">Membrane</keyword>
<dbReference type="Gene3D" id="3.30.565.10">
    <property type="entry name" value="Histidine kinase-like ATPase, C-terminal domain"/>
    <property type="match status" value="1"/>
</dbReference>
<dbReference type="CDD" id="cd16917">
    <property type="entry name" value="HATPase_UhpB-NarQ-NarX-like"/>
    <property type="match status" value="1"/>
</dbReference>
<dbReference type="InterPro" id="IPR003594">
    <property type="entry name" value="HATPase_dom"/>
</dbReference>
<evidence type="ECO:0000256" key="4">
    <source>
        <dbReference type="SAM" id="Phobius"/>
    </source>
</evidence>
<evidence type="ECO:0000256" key="3">
    <source>
        <dbReference type="ARBA" id="ARBA00023012"/>
    </source>
</evidence>
<keyword evidence="1" id="KW-0808">Transferase</keyword>
<keyword evidence="3" id="KW-0902">Two-component regulatory system</keyword>
<accession>A0A8J3A561</accession>
<name>A0A8J3A561_9ACTN</name>
<keyword evidence="7" id="KW-1185">Reference proteome</keyword>
<dbReference type="PANTHER" id="PTHR24421">
    <property type="entry name" value="NITRATE/NITRITE SENSOR PROTEIN NARX-RELATED"/>
    <property type="match status" value="1"/>
</dbReference>
<protein>
    <recommendedName>
        <fullName evidence="5">Histidine kinase/HSP90-like ATPase domain-containing protein</fullName>
    </recommendedName>
</protein>
<feature type="transmembrane region" description="Helical" evidence="4">
    <location>
        <begin position="154"/>
        <end position="177"/>
    </location>
</feature>
<feature type="domain" description="Histidine kinase/HSP90-like ATPase" evidence="5">
    <location>
        <begin position="291"/>
        <end position="377"/>
    </location>
</feature>
<keyword evidence="4" id="KW-1133">Transmembrane helix</keyword>
<gene>
    <name evidence="6" type="ORF">GCM10011354_03090</name>
</gene>
<keyword evidence="2" id="KW-0418">Kinase</keyword>
<dbReference type="EMBL" id="BMHA01000001">
    <property type="protein sequence ID" value="GGI03238.1"/>
    <property type="molecule type" value="Genomic_DNA"/>
</dbReference>
<dbReference type="RefSeq" id="WP_229730430.1">
    <property type="nucleotide sequence ID" value="NZ_BMHA01000001.1"/>
</dbReference>